<proteinExistence type="predicted"/>
<organism evidence="2 3">
    <name type="scientific">Clunio marinus</name>
    <dbReference type="NCBI Taxonomy" id="568069"/>
    <lineage>
        <taxon>Eukaryota</taxon>
        <taxon>Metazoa</taxon>
        <taxon>Ecdysozoa</taxon>
        <taxon>Arthropoda</taxon>
        <taxon>Hexapoda</taxon>
        <taxon>Insecta</taxon>
        <taxon>Pterygota</taxon>
        <taxon>Neoptera</taxon>
        <taxon>Endopterygota</taxon>
        <taxon>Diptera</taxon>
        <taxon>Nematocera</taxon>
        <taxon>Chironomoidea</taxon>
        <taxon>Chironomidae</taxon>
        <taxon>Clunio</taxon>
    </lineage>
</organism>
<protein>
    <submittedName>
        <fullName evidence="2">CLUMA_CG001967, isoform A</fullName>
    </submittedName>
</protein>
<reference evidence="2 3" key="1">
    <citation type="submission" date="2015-04" db="EMBL/GenBank/DDBJ databases">
        <authorList>
            <person name="Syromyatnikov M.Y."/>
            <person name="Popov V.N."/>
        </authorList>
    </citation>
    <scope>NUCLEOTIDE SEQUENCE [LARGE SCALE GENOMIC DNA]</scope>
</reference>
<evidence type="ECO:0000313" key="2">
    <source>
        <dbReference type="EMBL" id="CRK88186.1"/>
    </source>
</evidence>
<keyword evidence="3" id="KW-1185">Reference proteome</keyword>
<evidence type="ECO:0000256" key="1">
    <source>
        <dbReference type="SAM" id="MobiDB-lite"/>
    </source>
</evidence>
<dbReference type="Proteomes" id="UP000183832">
    <property type="component" value="Unassembled WGS sequence"/>
</dbReference>
<gene>
    <name evidence="2" type="ORF">CLUMA_CG001967</name>
</gene>
<accession>A0A1J1HKX5</accession>
<name>A0A1J1HKX5_9DIPT</name>
<feature type="region of interest" description="Disordered" evidence="1">
    <location>
        <begin position="1"/>
        <end position="27"/>
    </location>
</feature>
<sequence>MEILPIIEKTREEQNKPKQSQAQHNYEDEAEDFSHNIFGKAFSKNKKMWNTRNTNEASFQDDLQAFHLHRIYHSIKSVNTLRGLTKQVK</sequence>
<dbReference type="EMBL" id="CVRI01000006">
    <property type="protein sequence ID" value="CRK88186.1"/>
    <property type="molecule type" value="Genomic_DNA"/>
</dbReference>
<dbReference type="AlphaFoldDB" id="A0A1J1HKX5"/>
<evidence type="ECO:0000313" key="3">
    <source>
        <dbReference type="Proteomes" id="UP000183832"/>
    </source>
</evidence>